<sequence>MMKKITVDGPVTLNLEDKSLAFTKGRVYEVEDEVAAHPYLKQYIVRCEDVEQAAKPARKTAPRAKKEAEDGKSDAAGA</sequence>
<feature type="region of interest" description="Disordered" evidence="1">
    <location>
        <begin position="54"/>
        <end position="78"/>
    </location>
</feature>
<name>A0A8S5QHK5_9CAUD</name>
<organism evidence="2">
    <name type="scientific">Myoviridae sp. ctK7P4</name>
    <dbReference type="NCBI Taxonomy" id="2825080"/>
    <lineage>
        <taxon>Viruses</taxon>
        <taxon>Duplodnaviria</taxon>
        <taxon>Heunggongvirae</taxon>
        <taxon>Uroviricota</taxon>
        <taxon>Caudoviricetes</taxon>
    </lineage>
</organism>
<reference evidence="2" key="1">
    <citation type="journal article" date="2021" name="Proc. Natl. Acad. Sci. U.S.A.">
        <title>A Catalog of Tens of Thousands of Viruses from Human Metagenomes Reveals Hidden Associations with Chronic Diseases.</title>
        <authorList>
            <person name="Tisza M.J."/>
            <person name="Buck C.B."/>
        </authorList>
    </citation>
    <scope>NUCLEOTIDE SEQUENCE</scope>
    <source>
        <strain evidence="2">CtK7P4</strain>
    </source>
</reference>
<dbReference type="EMBL" id="BK015663">
    <property type="protein sequence ID" value="DAE18790.1"/>
    <property type="molecule type" value="Genomic_DNA"/>
</dbReference>
<accession>A0A8S5QHK5</accession>
<feature type="compositionally biased region" description="Basic and acidic residues" evidence="1">
    <location>
        <begin position="64"/>
        <end position="78"/>
    </location>
</feature>
<protein>
    <submittedName>
        <fullName evidence="2">Uncharacterized protein</fullName>
    </submittedName>
</protein>
<evidence type="ECO:0000256" key="1">
    <source>
        <dbReference type="SAM" id="MobiDB-lite"/>
    </source>
</evidence>
<evidence type="ECO:0000313" key="2">
    <source>
        <dbReference type="EMBL" id="DAE18790.1"/>
    </source>
</evidence>
<proteinExistence type="predicted"/>